<comment type="caution">
    <text evidence="7">The sequence shown here is derived from an EMBL/GenBank/DDBJ whole genome shotgun (WGS) entry which is preliminary data.</text>
</comment>
<dbReference type="CDD" id="cd14861">
    <property type="entry name" value="Fe-ADH-like"/>
    <property type="match status" value="1"/>
</dbReference>
<dbReference type="GO" id="GO:0046872">
    <property type="term" value="F:metal ion binding"/>
    <property type="evidence" value="ECO:0007669"/>
    <property type="project" value="InterPro"/>
</dbReference>
<keyword evidence="8" id="KW-1185">Reference proteome</keyword>
<dbReference type="InterPro" id="IPR018211">
    <property type="entry name" value="ADH_Fe_CS"/>
</dbReference>
<evidence type="ECO:0000259" key="6">
    <source>
        <dbReference type="Pfam" id="PF25137"/>
    </source>
</evidence>
<evidence type="ECO:0000256" key="3">
    <source>
        <dbReference type="ARBA" id="ARBA00023002"/>
    </source>
</evidence>
<dbReference type="STRING" id="1122169.Lsha_0778"/>
<keyword evidence="4" id="KW-0520">NAD</keyword>
<evidence type="ECO:0000313" key="8">
    <source>
        <dbReference type="Proteomes" id="UP000054600"/>
    </source>
</evidence>
<organism evidence="7 8">
    <name type="scientific">Legionella shakespearei DSM 23087</name>
    <dbReference type="NCBI Taxonomy" id="1122169"/>
    <lineage>
        <taxon>Bacteria</taxon>
        <taxon>Pseudomonadati</taxon>
        <taxon>Pseudomonadota</taxon>
        <taxon>Gammaproteobacteria</taxon>
        <taxon>Legionellales</taxon>
        <taxon>Legionellaceae</taxon>
        <taxon>Legionella</taxon>
    </lineage>
</organism>
<dbReference type="Pfam" id="PF25137">
    <property type="entry name" value="ADH_Fe_C"/>
    <property type="match status" value="1"/>
</dbReference>
<dbReference type="InterPro" id="IPR039697">
    <property type="entry name" value="Alcohol_dehydrogenase_Fe"/>
</dbReference>
<evidence type="ECO:0000259" key="5">
    <source>
        <dbReference type="Pfam" id="PF00465"/>
    </source>
</evidence>
<dbReference type="FunFam" id="3.40.50.1970:FF:000003">
    <property type="entry name" value="Alcohol dehydrogenase, iron-containing"/>
    <property type="match status" value="1"/>
</dbReference>
<evidence type="ECO:0000256" key="1">
    <source>
        <dbReference type="ARBA" id="ARBA00001962"/>
    </source>
</evidence>
<dbReference type="Pfam" id="PF00465">
    <property type="entry name" value="Fe-ADH"/>
    <property type="match status" value="1"/>
</dbReference>
<evidence type="ECO:0000256" key="4">
    <source>
        <dbReference type="ARBA" id="ARBA00023027"/>
    </source>
</evidence>
<evidence type="ECO:0000313" key="7">
    <source>
        <dbReference type="EMBL" id="KTD63226.1"/>
    </source>
</evidence>
<dbReference type="InterPro" id="IPR001670">
    <property type="entry name" value="ADH_Fe/GldA"/>
</dbReference>
<reference evidence="7 8" key="1">
    <citation type="submission" date="2015-11" db="EMBL/GenBank/DDBJ databases">
        <title>Genomic analysis of 38 Legionella species identifies large and diverse effector repertoires.</title>
        <authorList>
            <person name="Burstein D."/>
            <person name="Amaro F."/>
            <person name="Zusman T."/>
            <person name="Lifshitz Z."/>
            <person name="Cohen O."/>
            <person name="Gilbert J.A."/>
            <person name="Pupko T."/>
            <person name="Shuman H.A."/>
            <person name="Segal G."/>
        </authorList>
    </citation>
    <scope>NUCLEOTIDE SEQUENCE [LARGE SCALE GENOMIC DNA]</scope>
    <source>
        <strain evidence="7 8">ATCC 49655</strain>
    </source>
</reference>
<dbReference type="SUPFAM" id="SSF56796">
    <property type="entry name" value="Dehydroquinate synthase-like"/>
    <property type="match status" value="1"/>
</dbReference>
<dbReference type="FunFam" id="1.20.1090.10:FF:000001">
    <property type="entry name" value="Aldehyde-alcohol dehydrogenase"/>
    <property type="match status" value="1"/>
</dbReference>
<dbReference type="PANTHER" id="PTHR11496:SF102">
    <property type="entry name" value="ALCOHOL DEHYDROGENASE 4"/>
    <property type="match status" value="1"/>
</dbReference>
<dbReference type="InterPro" id="IPR056798">
    <property type="entry name" value="ADH_Fe_C"/>
</dbReference>
<dbReference type="Gene3D" id="1.20.1090.10">
    <property type="entry name" value="Dehydroquinate synthase-like - alpha domain"/>
    <property type="match status" value="1"/>
</dbReference>
<proteinExistence type="inferred from homology"/>
<sequence length="382" mass="40784">MMNANWNYPTRIRVGAGRISELANTCKELGMKSPLLVTDPGLASSDLVGRVVQSCQSADLNMGVFSQIKANPTGDNVMEGVKAYKTGHHDGVIAFGGGSGLDAAKAIALMVGQERSLWDFEDVGDNWKRVNVAAMAPVVAVPTTAGTGSEVGRASVITDTEQQIKKIIFHPAMLPSVVIMDPELTVGLPAALTAATGMDALSHCLEAYCAEYYHPMAEGIALEGIRLIKDNLLKAYKNGSDLEARTNMMVASAMGATAFQRGLGAMHALAHPLGALYDAHHGRLNAVLMPYVLLANRSAIESKIVRLANYLSLANGFDGFMDWILQMRLELNIESTLSQLGIDRSHIDRLAQMATKDAAAGSNPIAFTAAQYRDILQEAIGV</sequence>
<dbReference type="EMBL" id="LNYW01000026">
    <property type="protein sequence ID" value="KTD63226.1"/>
    <property type="molecule type" value="Genomic_DNA"/>
</dbReference>
<protein>
    <submittedName>
        <fullName evidence="7">Alcohol dehydrogenase</fullName>
    </submittedName>
</protein>
<dbReference type="PANTHER" id="PTHR11496">
    <property type="entry name" value="ALCOHOL DEHYDROGENASE"/>
    <property type="match status" value="1"/>
</dbReference>
<dbReference type="RefSeq" id="WP_018575747.1">
    <property type="nucleotide sequence ID" value="NZ_KB892381.1"/>
</dbReference>
<dbReference type="Gene3D" id="3.40.50.1970">
    <property type="match status" value="1"/>
</dbReference>
<dbReference type="GO" id="GO:0004022">
    <property type="term" value="F:alcohol dehydrogenase (NAD+) activity"/>
    <property type="evidence" value="ECO:0007669"/>
    <property type="project" value="TreeGrafter"/>
</dbReference>
<dbReference type="AlphaFoldDB" id="A0A0W0Z269"/>
<dbReference type="eggNOG" id="COG1454">
    <property type="taxonomic scope" value="Bacteria"/>
</dbReference>
<dbReference type="Proteomes" id="UP000054600">
    <property type="component" value="Unassembled WGS sequence"/>
</dbReference>
<dbReference type="OrthoDB" id="9815791at2"/>
<name>A0A0W0Z269_9GAMM</name>
<gene>
    <name evidence="7" type="ORF">Lsha_0778</name>
</gene>
<dbReference type="PROSITE" id="PS00913">
    <property type="entry name" value="ADH_IRON_1"/>
    <property type="match status" value="1"/>
</dbReference>
<dbReference type="PATRIC" id="fig|1122169.6.peg.895"/>
<comment type="cofactor">
    <cofactor evidence="1">
        <name>Fe cation</name>
        <dbReference type="ChEBI" id="CHEBI:24875"/>
    </cofactor>
</comment>
<comment type="similarity">
    <text evidence="2">Belongs to the iron-containing alcohol dehydrogenase family.</text>
</comment>
<evidence type="ECO:0000256" key="2">
    <source>
        <dbReference type="ARBA" id="ARBA00007358"/>
    </source>
</evidence>
<accession>A0A0W0Z269</accession>
<keyword evidence="3" id="KW-0560">Oxidoreductase</keyword>
<feature type="domain" description="Alcohol dehydrogenase iron-type/glycerol dehydrogenase GldA" evidence="5">
    <location>
        <begin position="9"/>
        <end position="182"/>
    </location>
</feature>
<feature type="domain" description="Fe-containing alcohol dehydrogenase-like C-terminal" evidence="6">
    <location>
        <begin position="193"/>
        <end position="379"/>
    </location>
</feature>